<dbReference type="PATRIC" id="fig|1705389.3.peg.1691"/>
<sequence>MTRRSKRELERALEELDIQTSERETTTEIEEHCSEDVVDFVYGLARDLLRISWHNADEVVNETEPEATLNYLELVREQYGIDDDRDEEVCQRLLDATSQEKYWDSLDSFSMRPVYVAAHRDPETEAGETLAELVDEGREEEAEQLLVEATYDLLAGEGGGVEVVVDP</sequence>
<dbReference type="OrthoDB" id="375555at2157"/>
<name>A0A0M9ANH6_9EURY</name>
<dbReference type="EMBL" id="LIST01000010">
    <property type="protein sequence ID" value="KOX94241.1"/>
    <property type="molecule type" value="Genomic_DNA"/>
</dbReference>
<dbReference type="RefSeq" id="WP_053773077.1">
    <property type="nucleotide sequence ID" value="NZ_LIST01000010.1"/>
</dbReference>
<protein>
    <submittedName>
        <fullName evidence="1">Uncharacterized protein</fullName>
    </submittedName>
</protein>
<gene>
    <name evidence="1" type="ORF">AMR74_16180</name>
</gene>
<accession>A0A0M9ANH6</accession>
<comment type="caution">
    <text evidence="1">The sequence shown here is derived from an EMBL/GenBank/DDBJ whole genome shotgun (WGS) entry which is preliminary data.</text>
</comment>
<proteinExistence type="predicted"/>
<evidence type="ECO:0000313" key="1">
    <source>
        <dbReference type="EMBL" id="KOX94241.1"/>
    </source>
</evidence>
<organism evidence="1 2">
    <name type="scientific">Halorubrum tropicale</name>
    <dbReference type="NCBI Taxonomy" id="1765655"/>
    <lineage>
        <taxon>Archaea</taxon>
        <taxon>Methanobacteriati</taxon>
        <taxon>Methanobacteriota</taxon>
        <taxon>Stenosarchaea group</taxon>
        <taxon>Halobacteria</taxon>
        <taxon>Halobacteriales</taxon>
        <taxon>Haloferacaceae</taxon>
        <taxon>Halorubrum</taxon>
    </lineage>
</organism>
<dbReference type="STRING" id="1765655.AMR74_16180"/>
<keyword evidence="2" id="KW-1185">Reference proteome</keyword>
<reference evidence="1 2" key="1">
    <citation type="submission" date="2015-08" db="EMBL/GenBank/DDBJ databases">
        <title>Genomes of Isolates from Cabo Rojo, PR.</title>
        <authorList>
            <person name="Sanchez-Nieves R.L."/>
            <person name="Montalvo-Rodriguez R."/>
        </authorList>
    </citation>
    <scope>NUCLEOTIDE SEQUENCE [LARGE SCALE GENOMIC DNA]</scope>
    <source>
        <strain evidence="1 2">5</strain>
    </source>
</reference>
<evidence type="ECO:0000313" key="2">
    <source>
        <dbReference type="Proteomes" id="UP000037747"/>
    </source>
</evidence>
<dbReference type="AlphaFoldDB" id="A0A0M9ANH6"/>
<dbReference type="Proteomes" id="UP000037747">
    <property type="component" value="Unassembled WGS sequence"/>
</dbReference>